<proteinExistence type="predicted"/>
<sequence length="255" mass="29455">MKLKNINPALITIVLLITLSALPLQAAIKRNFPTQETINLGNRQLLAFSWGELWDKLRRKKGKRGSRGDEDIKQYCMIAPGRLKEPNSIKASLKVWSTQPVFLWKGEIKGIEVLHTHSKKLMWSQQVEPTTRSIVYQGEDLEPGKDYIWRETLADEEIPSRKSFRIMKAEERDSISTDLKQLESNLKAKGKKPEEIVLGRIDYFVEKQLWSDVLREIYSVENPSPELKELITQIQSNDFCSEDKDKQKLSLVFGK</sequence>
<keyword evidence="2" id="KW-1185">Reference proteome</keyword>
<evidence type="ECO:0008006" key="3">
    <source>
        <dbReference type="Google" id="ProtNLM"/>
    </source>
</evidence>
<name>A0A1Z4LTN9_9CYAN</name>
<dbReference type="EMBL" id="AP018227">
    <property type="protein sequence ID" value="BAY84574.1"/>
    <property type="molecule type" value="Genomic_DNA"/>
</dbReference>
<dbReference type="OrthoDB" id="468489at2"/>
<accession>A0A1Z4LTN9</accession>
<gene>
    <name evidence="1" type="ORF">NIES267_40700</name>
</gene>
<evidence type="ECO:0000313" key="1">
    <source>
        <dbReference type="EMBL" id="BAY84574.1"/>
    </source>
</evidence>
<organism evidence="1 2">
    <name type="scientific">Calothrix parasitica NIES-267</name>
    <dbReference type="NCBI Taxonomy" id="1973488"/>
    <lineage>
        <taxon>Bacteria</taxon>
        <taxon>Bacillati</taxon>
        <taxon>Cyanobacteriota</taxon>
        <taxon>Cyanophyceae</taxon>
        <taxon>Nostocales</taxon>
        <taxon>Calotrichaceae</taxon>
        <taxon>Calothrix</taxon>
    </lineage>
</organism>
<evidence type="ECO:0000313" key="2">
    <source>
        <dbReference type="Proteomes" id="UP000218418"/>
    </source>
</evidence>
<dbReference type="AlphaFoldDB" id="A0A1Z4LTN9"/>
<protein>
    <recommendedName>
        <fullName evidence="3">DUF928 domain-containing protein</fullName>
    </recommendedName>
</protein>
<reference evidence="1 2" key="1">
    <citation type="submission" date="2017-06" db="EMBL/GenBank/DDBJ databases">
        <title>Genome sequencing of cyanobaciteial culture collection at National Institute for Environmental Studies (NIES).</title>
        <authorList>
            <person name="Hirose Y."/>
            <person name="Shimura Y."/>
            <person name="Fujisawa T."/>
            <person name="Nakamura Y."/>
            <person name="Kawachi M."/>
        </authorList>
    </citation>
    <scope>NUCLEOTIDE SEQUENCE [LARGE SCALE GENOMIC DNA]</scope>
    <source>
        <strain evidence="1 2">NIES-267</strain>
    </source>
</reference>
<dbReference type="Proteomes" id="UP000218418">
    <property type="component" value="Chromosome"/>
</dbReference>